<dbReference type="GO" id="GO:0016020">
    <property type="term" value="C:membrane"/>
    <property type="evidence" value="ECO:0007669"/>
    <property type="project" value="UniProtKB-SubCell"/>
</dbReference>
<feature type="transmembrane region" description="Helical" evidence="6">
    <location>
        <begin position="74"/>
        <end position="98"/>
    </location>
</feature>
<evidence type="ECO:0000256" key="2">
    <source>
        <dbReference type="ARBA" id="ARBA00005692"/>
    </source>
</evidence>
<keyword evidence="5 6" id="KW-0472">Membrane</keyword>
<dbReference type="GO" id="GO:0007606">
    <property type="term" value="P:sensory perception of chemical stimulus"/>
    <property type="evidence" value="ECO:0007669"/>
    <property type="project" value="UniProtKB-UniRule"/>
</dbReference>
<dbReference type="PANTHER" id="PTHR31114">
    <property type="entry name" value="SERPENTINE RECEPTOR CLASS GAMMA"/>
    <property type="match status" value="1"/>
</dbReference>
<evidence type="ECO:0000256" key="4">
    <source>
        <dbReference type="ARBA" id="ARBA00022989"/>
    </source>
</evidence>
<keyword evidence="4 6" id="KW-1133">Transmembrane helix</keyword>
<protein>
    <recommendedName>
        <fullName evidence="6">Serpentine receptor class gamma</fullName>
    </recommendedName>
</protein>
<keyword evidence="3 6" id="KW-0812">Transmembrane</keyword>
<dbReference type="Proteomes" id="UP000008068">
    <property type="component" value="Unassembled WGS sequence"/>
</dbReference>
<feature type="transmembrane region" description="Helical" evidence="6">
    <location>
        <begin position="215"/>
        <end position="240"/>
    </location>
</feature>
<reference evidence="8" key="1">
    <citation type="submission" date="2011-07" db="EMBL/GenBank/DDBJ databases">
        <authorList>
            <consortium name="Caenorhabditis brenneri Sequencing and Analysis Consortium"/>
            <person name="Wilson R.K."/>
        </authorList>
    </citation>
    <scope>NUCLEOTIDE SEQUENCE [LARGE SCALE GENOMIC DNA]</scope>
    <source>
        <strain evidence="8">PB2801</strain>
    </source>
</reference>
<feature type="transmembrane region" description="Helical" evidence="6">
    <location>
        <begin position="318"/>
        <end position="351"/>
    </location>
</feature>
<evidence type="ECO:0000256" key="1">
    <source>
        <dbReference type="ARBA" id="ARBA00004141"/>
    </source>
</evidence>
<dbReference type="InParanoid" id="G0MA40"/>
<dbReference type="eggNOG" id="ENOG502TJBT">
    <property type="taxonomic scope" value="Eukaryota"/>
</dbReference>
<keyword evidence="8" id="KW-1185">Reference proteome</keyword>
<organism evidence="8">
    <name type="scientific">Caenorhabditis brenneri</name>
    <name type="common">Nematode worm</name>
    <dbReference type="NCBI Taxonomy" id="135651"/>
    <lineage>
        <taxon>Eukaryota</taxon>
        <taxon>Metazoa</taxon>
        <taxon>Ecdysozoa</taxon>
        <taxon>Nematoda</taxon>
        <taxon>Chromadorea</taxon>
        <taxon>Rhabditida</taxon>
        <taxon>Rhabditina</taxon>
        <taxon>Rhabditomorpha</taxon>
        <taxon>Rhabditoidea</taxon>
        <taxon>Rhabditidae</taxon>
        <taxon>Peloderinae</taxon>
        <taxon>Caenorhabditis</taxon>
    </lineage>
</organism>
<feature type="transmembrane region" description="Helical" evidence="6">
    <location>
        <begin position="246"/>
        <end position="266"/>
    </location>
</feature>
<sequence length="514" mass="60309">MNIIYLWLFYGIPSFFLEVFLLFWLRKPEFTYSFYRVLQYDMTINIFCYLNTWTSRLYHAETTLPLMVWVYYNFHFLFEIYYCFVIYFYHAQSLSVIIMSMHRLWSSKSSNGKEFWNKYYGHAYVLLLVVSGLLTIPNVVWQFNKPDVYDPVKKMFMVDPIEPSLAVFSNQIFMTKSITFFTSILIINISTVYLIRKRVVPNSTSPKVRTMMKNLTTIVFIHTTMFLIVLAWPIVLSFFFNNPHNPAITIFLSLPENLRYNGVMTTSDVFWKKYWRHAYGLLVLVSGLLTIPNSVWGFNKIDIYDPEKNKFVKDPLEPSIAILAINIFMAKSLIFFVLIFIFNISTVYLIWKRVAHNSASPKIRTMMRNLSTIVFIHTTMYLIVLAWPITLSIFLSTMPEDLKYNAVMTTSDVFWNKYWGHAYVLLVVVSGLLTIPNLVWGFNKPDVYDPVKETFVVDPLEPLSLSLPYILLACDRNVQASLHKYFGTISINIDVKKRQNGSEMNRRKTVITAH</sequence>
<feature type="transmembrane region" description="Helical" evidence="6">
    <location>
        <begin position="372"/>
        <end position="398"/>
    </location>
</feature>
<feature type="transmembrane region" description="Helical" evidence="6">
    <location>
        <begin position="418"/>
        <end position="440"/>
    </location>
</feature>
<evidence type="ECO:0000313" key="7">
    <source>
        <dbReference type="EMBL" id="EGT30834.1"/>
    </source>
</evidence>
<dbReference type="InterPro" id="IPR052880">
    <property type="entry name" value="NRL-Serpentine_Class_Gamma"/>
</dbReference>
<evidence type="ECO:0000313" key="8">
    <source>
        <dbReference type="Proteomes" id="UP000008068"/>
    </source>
</evidence>
<evidence type="ECO:0000256" key="6">
    <source>
        <dbReference type="RuleBase" id="RU280813"/>
    </source>
</evidence>
<proteinExistence type="inferred from homology"/>
<feature type="transmembrane region" description="Helical" evidence="6">
    <location>
        <begin position="178"/>
        <end position="195"/>
    </location>
</feature>
<comment type="similarity">
    <text evidence="2 6">Belongs to the nematode receptor-like protein srg family.</text>
</comment>
<feature type="transmembrane region" description="Helical" evidence="6">
    <location>
        <begin position="119"/>
        <end position="141"/>
    </location>
</feature>
<dbReference type="PANTHER" id="PTHR31114:SF3">
    <property type="entry name" value="SERPENTINE RECEPTOR CLASS GAMMA-RELATED"/>
    <property type="match status" value="1"/>
</dbReference>
<feature type="transmembrane region" description="Helical" evidence="6">
    <location>
        <begin position="278"/>
        <end position="298"/>
    </location>
</feature>
<dbReference type="EMBL" id="GL379787">
    <property type="protein sequence ID" value="EGT30834.1"/>
    <property type="molecule type" value="Genomic_DNA"/>
</dbReference>
<comment type="caution">
    <text evidence="6">Lacks conserved residue(s) required for the propagation of feature annotation.</text>
</comment>
<dbReference type="GO" id="GO:0004888">
    <property type="term" value="F:transmembrane signaling receptor activity"/>
    <property type="evidence" value="ECO:0007669"/>
    <property type="project" value="InterPro"/>
</dbReference>
<comment type="subcellular location">
    <subcellularLocation>
        <location evidence="1">Membrane</location>
        <topology evidence="1">Multi-pass membrane protein</topology>
    </subcellularLocation>
</comment>
<dbReference type="Pfam" id="PF02118">
    <property type="entry name" value="Srg"/>
    <property type="match status" value="2"/>
</dbReference>
<dbReference type="HOGENOM" id="CLU_530213_0_0_1"/>
<feature type="transmembrane region" description="Helical" evidence="6">
    <location>
        <begin position="6"/>
        <end position="25"/>
    </location>
</feature>
<dbReference type="AlphaFoldDB" id="G0MA40"/>
<name>G0MA40_CAEBE</name>
<gene>
    <name evidence="7" type="ORF">CAEBREN_12843</name>
</gene>
<accession>G0MA40</accession>
<evidence type="ECO:0000256" key="5">
    <source>
        <dbReference type="ARBA" id="ARBA00023136"/>
    </source>
</evidence>
<dbReference type="InterPro" id="IPR000609">
    <property type="entry name" value="7TM_GPCR_serpentine_rcpt_Srg"/>
</dbReference>
<evidence type="ECO:0000256" key="3">
    <source>
        <dbReference type="ARBA" id="ARBA00022692"/>
    </source>
</evidence>